<dbReference type="PRINTS" id="PR00419">
    <property type="entry name" value="ADXRDTASE"/>
</dbReference>
<evidence type="ECO:0000259" key="2">
    <source>
        <dbReference type="Pfam" id="PF01593"/>
    </source>
</evidence>
<dbReference type="EMBL" id="SZYH01000001">
    <property type="protein sequence ID" value="TKV67078.1"/>
    <property type="molecule type" value="Genomic_DNA"/>
</dbReference>
<name>A0A4U6R2Q2_9GAMM</name>
<organism evidence="3 4">
    <name type="scientific">Marinobacter panjinensis</name>
    <dbReference type="NCBI Taxonomy" id="2576384"/>
    <lineage>
        <taxon>Bacteria</taxon>
        <taxon>Pseudomonadati</taxon>
        <taxon>Pseudomonadota</taxon>
        <taxon>Gammaproteobacteria</taxon>
        <taxon>Pseudomonadales</taxon>
        <taxon>Marinobacteraceae</taxon>
        <taxon>Marinobacter</taxon>
    </lineage>
</organism>
<dbReference type="Proteomes" id="UP000308488">
    <property type="component" value="Unassembled WGS sequence"/>
</dbReference>
<feature type="transmembrane region" description="Helical" evidence="1">
    <location>
        <begin position="12"/>
        <end position="30"/>
    </location>
</feature>
<proteinExistence type="predicted"/>
<dbReference type="InterPro" id="IPR002937">
    <property type="entry name" value="Amino_oxidase"/>
</dbReference>
<evidence type="ECO:0000313" key="4">
    <source>
        <dbReference type="Proteomes" id="UP000308488"/>
    </source>
</evidence>
<sequence>MFNQTDQMPVIRRIAIVGSGLAGLTAALLLREKNVDVMVFEKSRGPGGRMASKRVPGGSADIGAQYFTARNPAFTGFLAHYAGEDRFGTWPGRFGYQNPDGGWESFPDETRYVGIPRMTAITRGLASTVDVRAETRVERLDRSGREWTLRDTDGESHGPFDGVIVTAPPAQAQELFSNSGLQALAGGLDEPVRHIQPCWATAVHFPEPLEQPYEGMRCQDEVLCWVANNSSKPGREDKGQWWVLHANPEWSRFHQDSAPEEVAEDMVAAFQRVTGCNLQPDEVVSHRWLYAKSSSPDQPGFRWFDDHCIGLAGDWLSGGRVEGAFESAQGLAEEILSL</sequence>
<dbReference type="SUPFAM" id="SSF51905">
    <property type="entry name" value="FAD/NAD(P)-binding domain"/>
    <property type="match status" value="1"/>
</dbReference>
<gene>
    <name evidence="3" type="ORF">FDP08_02720</name>
</gene>
<keyword evidence="4" id="KW-1185">Reference proteome</keyword>
<keyword evidence="1" id="KW-1133">Transmembrane helix</keyword>
<dbReference type="PANTHER" id="PTHR16128">
    <property type="entry name" value="FAD/NAD(P)-BINDING OXIDOREDUCTASE FAMILY PROTEIN"/>
    <property type="match status" value="1"/>
</dbReference>
<feature type="domain" description="Amine oxidase" evidence="2">
    <location>
        <begin position="118"/>
        <end position="336"/>
    </location>
</feature>
<dbReference type="PANTHER" id="PTHR16128:SF5">
    <property type="entry name" value="FAD_NAD(P)-BINDING OXIDOREDUCTASE FAMILY PROTEIN"/>
    <property type="match status" value="1"/>
</dbReference>
<keyword evidence="1" id="KW-0812">Transmembrane</keyword>
<accession>A0A4U6R2Q2</accession>
<reference evidence="3 4" key="1">
    <citation type="submission" date="2019-05" db="EMBL/GenBank/DDBJ databases">
        <title>Marinobacter panjinensis sp. nov., a moderately halophilic bacterium isolated from sea tidal flat environment.</title>
        <authorList>
            <person name="Yang W."/>
            <person name="An M."/>
            <person name="He W."/>
            <person name="Luo X."/>
            <person name="Zhu L."/>
            <person name="Chen G."/>
            <person name="Zhang Y."/>
            <person name="Wang Y."/>
        </authorList>
    </citation>
    <scope>NUCLEOTIDE SEQUENCE [LARGE SCALE GENOMIC DNA]</scope>
    <source>
        <strain evidence="3 4">PJ-16</strain>
    </source>
</reference>
<comment type="caution">
    <text evidence="3">The sequence shown here is derived from an EMBL/GenBank/DDBJ whole genome shotgun (WGS) entry which is preliminary data.</text>
</comment>
<evidence type="ECO:0000256" key="1">
    <source>
        <dbReference type="SAM" id="Phobius"/>
    </source>
</evidence>
<dbReference type="OrthoDB" id="5792777at2"/>
<dbReference type="GO" id="GO:0016491">
    <property type="term" value="F:oxidoreductase activity"/>
    <property type="evidence" value="ECO:0007669"/>
    <property type="project" value="InterPro"/>
</dbReference>
<dbReference type="Pfam" id="PF01593">
    <property type="entry name" value="Amino_oxidase"/>
    <property type="match status" value="1"/>
</dbReference>
<dbReference type="Gene3D" id="3.50.50.60">
    <property type="entry name" value="FAD/NAD(P)-binding domain"/>
    <property type="match status" value="1"/>
</dbReference>
<dbReference type="Gene3D" id="3.90.660.10">
    <property type="match status" value="1"/>
</dbReference>
<protein>
    <submittedName>
        <fullName evidence="3">FAD-binding protein</fullName>
    </submittedName>
</protein>
<keyword evidence="1" id="KW-0472">Membrane</keyword>
<dbReference type="InterPro" id="IPR036188">
    <property type="entry name" value="FAD/NAD-bd_sf"/>
</dbReference>
<dbReference type="AlphaFoldDB" id="A0A4U6R2Q2"/>
<dbReference type="RefSeq" id="WP_137434498.1">
    <property type="nucleotide sequence ID" value="NZ_JANRHC010000005.1"/>
</dbReference>
<dbReference type="Pfam" id="PF13450">
    <property type="entry name" value="NAD_binding_8"/>
    <property type="match status" value="1"/>
</dbReference>
<evidence type="ECO:0000313" key="3">
    <source>
        <dbReference type="EMBL" id="TKV67078.1"/>
    </source>
</evidence>